<dbReference type="SUPFAM" id="SSF90257">
    <property type="entry name" value="Myosin rod fragments"/>
    <property type="match status" value="1"/>
</dbReference>
<feature type="coiled-coil region" evidence="6">
    <location>
        <begin position="667"/>
        <end position="1004"/>
    </location>
</feature>
<keyword evidence="1 6" id="KW-0963">Cytoplasm</keyword>
<dbReference type="EMBL" id="CZVV01000024">
    <property type="protein sequence ID" value="CUS99216.1"/>
    <property type="molecule type" value="Genomic_DNA"/>
</dbReference>
<feature type="binding site" evidence="6">
    <location>
        <begin position="32"/>
        <end position="39"/>
    </location>
    <ligand>
        <name>ATP</name>
        <dbReference type="ChEBI" id="CHEBI:30616"/>
    </ligand>
</feature>
<dbReference type="InterPro" id="IPR027417">
    <property type="entry name" value="P-loop_NTPase"/>
</dbReference>
<dbReference type="PIRSF" id="PIRSF005719">
    <property type="entry name" value="SMC"/>
    <property type="match status" value="1"/>
</dbReference>
<feature type="domain" description="SMC hinge" evidence="7">
    <location>
        <begin position="519"/>
        <end position="633"/>
    </location>
</feature>
<dbReference type="Gene3D" id="1.20.1060.20">
    <property type="match status" value="1"/>
</dbReference>
<dbReference type="GO" id="GO:0007059">
    <property type="term" value="P:chromosome segregation"/>
    <property type="evidence" value="ECO:0007669"/>
    <property type="project" value="UniProtKB-UniRule"/>
</dbReference>
<comment type="caution">
    <text evidence="8">The sequence shown here is derived from an EMBL/GenBank/DDBJ whole genome shotgun (WGS) entry which is preliminary data.</text>
</comment>
<dbReference type="SMART" id="SM00968">
    <property type="entry name" value="SMC_hinge"/>
    <property type="match status" value="1"/>
</dbReference>
<comment type="function">
    <text evidence="6">Required for chromosome condensation and partitioning.</text>
</comment>
<name>A0A916LIX0_KRYT1</name>
<dbReference type="GO" id="GO:0016887">
    <property type="term" value="F:ATP hydrolysis activity"/>
    <property type="evidence" value="ECO:0007669"/>
    <property type="project" value="InterPro"/>
</dbReference>
<feature type="coiled-coil region" evidence="6">
    <location>
        <begin position="262"/>
        <end position="310"/>
    </location>
</feature>
<evidence type="ECO:0000256" key="1">
    <source>
        <dbReference type="ARBA" id="ARBA00022490"/>
    </source>
</evidence>
<organism evidence="8 9">
    <name type="scientific">Kryptobacter tengchongensis</name>
    <dbReference type="NCBI Taxonomy" id="1643429"/>
    <lineage>
        <taxon>Bacteria</taxon>
        <taxon>Pseudomonadati</taxon>
        <taxon>Candidatus Kryptoniota</taxon>
        <taxon>Candidatus Kryptobacter</taxon>
    </lineage>
</organism>
<evidence type="ECO:0000256" key="5">
    <source>
        <dbReference type="ARBA" id="ARBA00023125"/>
    </source>
</evidence>
<feature type="coiled-coil region" evidence="6">
    <location>
        <begin position="181"/>
        <end position="232"/>
    </location>
</feature>
<dbReference type="Gene3D" id="3.40.50.300">
    <property type="entry name" value="P-loop containing nucleotide triphosphate hydrolases"/>
    <property type="match status" value="2"/>
</dbReference>
<proteinExistence type="inferred from homology"/>
<keyword evidence="5 6" id="KW-0238">DNA-binding</keyword>
<dbReference type="SUPFAM" id="SSF75553">
    <property type="entry name" value="Smc hinge domain"/>
    <property type="match status" value="1"/>
</dbReference>
<dbReference type="GO" id="GO:0030261">
    <property type="term" value="P:chromosome condensation"/>
    <property type="evidence" value="ECO:0007669"/>
    <property type="project" value="InterPro"/>
</dbReference>
<protein>
    <recommendedName>
        <fullName evidence="6">Chromosome partition protein Smc</fullName>
    </recommendedName>
</protein>
<evidence type="ECO:0000313" key="8">
    <source>
        <dbReference type="EMBL" id="CUS99216.1"/>
    </source>
</evidence>
<dbReference type="Proteomes" id="UP000243105">
    <property type="component" value="Unassembled WGS sequence"/>
</dbReference>
<dbReference type="InterPro" id="IPR010935">
    <property type="entry name" value="SMC_hinge"/>
</dbReference>
<keyword evidence="4 6" id="KW-0175">Coiled coil</keyword>
<accession>A0A916LIX0</accession>
<dbReference type="GO" id="GO:0007062">
    <property type="term" value="P:sister chromatid cohesion"/>
    <property type="evidence" value="ECO:0007669"/>
    <property type="project" value="InterPro"/>
</dbReference>
<feature type="coiled-coil region" evidence="6">
    <location>
        <begin position="353"/>
        <end position="485"/>
    </location>
</feature>
<sequence length="1180" mass="136535">MYLSRLEIFGFKSFAHRVELKFNGGITAIVGPNGCGKTNIVDAIRWVLGEQRASVLRSDKMEDVIFNGTKERKPLGMAEVSITIENTKGILPMEYSEVTITRRVFRSGESEYFLNKVPCRLKDIIDLFADTGMGANAYSVIELKMIESLLSEKAEERRKLFEEAAGVTKYKQRKKITFRKLEDVKNDLSRVNDIIREVQKNVASLERQAKKAEKYNQILEELRRNEIELFEREYSELHRTLIYLEETLNAERNKKISAGDELSRGEQLLEVLRGELRTIEEQIEEIHSKIESESKELSLTEQEIVLLKERKKVFIERIEKISNEKLELQHRIYGLNQTIEQKKLTFEAISTERKALQSEYIEKKKELDGISRELDEKRVTVRNLNETLIEKMDEISRKRSEIEKIKGKMENFKGKMDLLSDERKSHEKDINEADFELSVLFERKATLLNELVSAERILNEKEALRENLRSEIEELRRKSFAIQNEIGKKVSKIDFLKELIEKHVDLSEGAQFLVQSYNPNFKSVSDIIDVEPDLSLAIESALGESAGYLIVDTVEEAEKAIDVLKSQNKSKVTFICLDKIPENYASNLPINGDGVIGWANELVLCEKKFKKIVDLLLDDFLVVRDKNSAIEALKNYGNVKCVTLEGEIYTDEGLIKGGSTNGSSQSIIGKRRQIEILENEVSRLKEELNHVQSEIDKKIREFEEINLKGLADVVRNVQLSISEVEKMINQAEYRKARAVEKIGEIDKEREEISNEIKMLTEVLASLEGEVLMLEKEKEKIEYELSVATSEFETLEREWSEKAEHVSELNIKLVSLENDEKNIDLEIKRLEDEVVRVSTKISEYDVEIEESKIQIEDMEFEIVELSEKRNMLEGEVSMLHERLKEIQRQHNEKLVEIQTLERKIKEERARYEEYVSAMHDLEIKINEIRLKMQNLKERAWEEYQVELEYKEFADRNIGVLKEEVENLKTKLKLLGPVNLLAFNDYQEEKKRLEFLISQRDDLLESEKTLKETIDEINATAEKRFLETFEKIRENFKRTFEILFGPDSEADLKLVPDENGNVDPLESKIEIMAKPKGKRLQSIDLLSAGEKTLTAIALLFAIYLVKPSPFCVLDEVDAPLDDANIDRFINLLKGFSKDTQFIIVTHNKKTMEAADTLYGVTMEEEGVSKIVSVRFKQGIEQG</sequence>
<dbReference type="Pfam" id="PF06470">
    <property type="entry name" value="SMC_hinge"/>
    <property type="match status" value="1"/>
</dbReference>
<dbReference type="NCBIfam" id="TIGR02168">
    <property type="entry name" value="SMC_prok_B"/>
    <property type="match status" value="1"/>
</dbReference>
<dbReference type="FunFam" id="3.40.50.300:FF:000984">
    <property type="entry name" value="Chromosome partition protein Smc"/>
    <property type="match status" value="1"/>
</dbReference>
<dbReference type="CDD" id="cd03278">
    <property type="entry name" value="ABC_SMC_barmotin"/>
    <property type="match status" value="1"/>
</dbReference>
<dbReference type="GO" id="GO:0005524">
    <property type="term" value="F:ATP binding"/>
    <property type="evidence" value="ECO:0007669"/>
    <property type="project" value="UniProtKB-UniRule"/>
</dbReference>
<dbReference type="RefSeq" id="WP_072263705.1">
    <property type="nucleotide sequence ID" value="NZ_CZVV01000024.1"/>
</dbReference>
<evidence type="ECO:0000313" key="9">
    <source>
        <dbReference type="Proteomes" id="UP000243105"/>
    </source>
</evidence>
<dbReference type="SUPFAM" id="SSF52540">
    <property type="entry name" value="P-loop containing nucleoside triphosphate hydrolases"/>
    <property type="match status" value="1"/>
</dbReference>
<evidence type="ECO:0000256" key="2">
    <source>
        <dbReference type="ARBA" id="ARBA00022741"/>
    </source>
</evidence>
<dbReference type="InterPro" id="IPR011890">
    <property type="entry name" value="SMC_prok"/>
</dbReference>
<dbReference type="Gene3D" id="1.10.287.1490">
    <property type="match status" value="1"/>
</dbReference>
<comment type="similarity">
    <text evidence="6">Belongs to the SMC family.</text>
</comment>
<dbReference type="GO" id="GO:0005694">
    <property type="term" value="C:chromosome"/>
    <property type="evidence" value="ECO:0007669"/>
    <property type="project" value="InterPro"/>
</dbReference>
<dbReference type="GO" id="GO:0003677">
    <property type="term" value="F:DNA binding"/>
    <property type="evidence" value="ECO:0007669"/>
    <property type="project" value="UniProtKB-UniRule"/>
</dbReference>
<evidence type="ECO:0000259" key="7">
    <source>
        <dbReference type="SMART" id="SM00968"/>
    </source>
</evidence>
<keyword evidence="2 6" id="KW-0547">Nucleotide-binding</keyword>
<evidence type="ECO:0000256" key="6">
    <source>
        <dbReference type="HAMAP-Rule" id="MF_01894"/>
    </source>
</evidence>
<dbReference type="HAMAP" id="MF_01894">
    <property type="entry name" value="Smc_prok"/>
    <property type="match status" value="1"/>
</dbReference>
<dbReference type="InterPro" id="IPR036277">
    <property type="entry name" value="SMC_hinge_sf"/>
</dbReference>
<keyword evidence="3 6" id="KW-0067">ATP-binding</keyword>
<gene>
    <name evidence="6" type="primary">smc</name>
    <name evidence="8" type="ORF">JGI25_00539</name>
</gene>
<comment type="subunit">
    <text evidence="6">Homodimer.</text>
</comment>
<dbReference type="AlphaFoldDB" id="A0A916LIX0"/>
<dbReference type="GO" id="GO:0005737">
    <property type="term" value="C:cytoplasm"/>
    <property type="evidence" value="ECO:0007669"/>
    <property type="project" value="UniProtKB-SubCell"/>
</dbReference>
<dbReference type="Gene3D" id="3.30.70.1620">
    <property type="match status" value="1"/>
</dbReference>
<reference evidence="8 9" key="1">
    <citation type="submission" date="2015-11" db="EMBL/GenBank/DDBJ databases">
        <authorList>
            <person name="Varghese N."/>
        </authorList>
    </citation>
    <scope>NUCLEOTIDE SEQUENCE [LARGE SCALE GENOMIC DNA]</scope>
    <source>
        <strain evidence="8 9">JGI-25</strain>
    </source>
</reference>
<dbReference type="InterPro" id="IPR024704">
    <property type="entry name" value="SMC"/>
</dbReference>
<comment type="subcellular location">
    <subcellularLocation>
        <location evidence="6">Cytoplasm</location>
    </subcellularLocation>
</comment>
<dbReference type="Pfam" id="PF02463">
    <property type="entry name" value="SMC_N"/>
    <property type="match status" value="2"/>
</dbReference>
<dbReference type="InterPro" id="IPR003395">
    <property type="entry name" value="RecF/RecN/SMC_N"/>
</dbReference>
<evidence type="ECO:0000256" key="3">
    <source>
        <dbReference type="ARBA" id="ARBA00022840"/>
    </source>
</evidence>
<dbReference type="GO" id="GO:0006260">
    <property type="term" value="P:DNA replication"/>
    <property type="evidence" value="ECO:0007669"/>
    <property type="project" value="UniProtKB-UniRule"/>
</dbReference>
<comment type="domain">
    <text evidence="6">Contains large globular domains required for ATP hydrolysis at each terminus and a third globular domain forming a flexible hinge near the middle of the molecule. These domains are separated by coiled-coil structures.</text>
</comment>
<evidence type="ECO:0000256" key="4">
    <source>
        <dbReference type="ARBA" id="ARBA00023054"/>
    </source>
</evidence>
<dbReference type="PANTHER" id="PTHR43977">
    <property type="entry name" value="STRUCTURAL MAINTENANCE OF CHROMOSOMES PROTEIN 3"/>
    <property type="match status" value="1"/>
</dbReference>